<sequence length="164" mass="17172">MRILHYYFILALTVASVAVVACGHRPISVADSVPIKGTGPHPTCTFGHKFGNLTVGRTQYLCCETMHASSGLNSGVLAVVQSPANDVYAVWAGISSDSAECPPSSSKNASAKVYNGTSQNTYTATFAVGPSWPLFNTFFAITCVTPGIPGSQCYFVASGKILQA</sequence>
<dbReference type="KEGG" id="vg:36841939"/>
<dbReference type="RefSeq" id="YP_009481480.1">
    <property type="nucleotide sequence ID" value="NC_037665.1"/>
</dbReference>
<gene>
    <name evidence="1" type="ORF">pmac_cds_796</name>
</gene>
<evidence type="ECO:0000313" key="1">
    <source>
        <dbReference type="EMBL" id="AVK77484.1"/>
    </source>
</evidence>
<reference evidence="1" key="1">
    <citation type="journal article" date="2018" name="Nat. Commun.">
        <title>Diversity and evolution of the emerging Pandoraviridae family.</title>
        <authorList>
            <person name="Legendre M."/>
            <person name="Fabre E."/>
            <person name="Poirot O."/>
            <person name="Jeudy S."/>
            <person name="Lartigue A."/>
            <person name="Alempic J.M."/>
            <person name="Beucher L."/>
            <person name="Philippe N."/>
            <person name="Bertaux L."/>
            <person name="Christo-Foroux E."/>
            <person name="Labadie K."/>
            <person name="Coute Y."/>
            <person name="Abergel C."/>
            <person name="Claverie J.M."/>
        </authorList>
    </citation>
    <scope>NUCLEOTIDE SEQUENCE [LARGE SCALE GENOMIC DNA]</scope>
    <source>
        <strain evidence="1">Macleodensis</strain>
    </source>
</reference>
<dbReference type="Proteomes" id="UP000249758">
    <property type="component" value="Segment"/>
</dbReference>
<protein>
    <submittedName>
        <fullName evidence="1">Uncharacterized protein</fullName>
    </submittedName>
</protein>
<organism evidence="1">
    <name type="scientific">Pandoravirus macleodensis</name>
    <dbReference type="NCBI Taxonomy" id="2107707"/>
    <lineage>
        <taxon>Viruses</taxon>
        <taxon>Pandoravirus</taxon>
    </lineage>
</organism>
<proteinExistence type="predicted"/>
<dbReference type="GeneID" id="36841939"/>
<dbReference type="EMBL" id="MG011691">
    <property type="protein sequence ID" value="AVK77484.1"/>
    <property type="molecule type" value="Genomic_DNA"/>
</dbReference>
<name>A0A2U7UG97_9VIRU</name>
<dbReference type="PROSITE" id="PS51257">
    <property type="entry name" value="PROKAR_LIPOPROTEIN"/>
    <property type="match status" value="1"/>
</dbReference>
<accession>A0A2U7UG97</accession>